<sequence length="2644" mass="305159">MDLNLRNEVEECCIHLGSTKITERKKFCEKLKNLLDNEDECLRKDGEKIAEDIKKKGSVTVKYPSAELFIQIIKTATKEAEDELNFSNLVGYIIGCMKDSRMRICYESTFLVVLKEYILVNPKCRGNLKNEDWMALFTFFKKLCEEKFSEPLILKCFMLIVKWGPSSGVSSNVLRESFEFITKICQMISQTSPSNQQEDVLDIVLDFCRHTAKDNRISCCKLGEDIFSNLIDLYELNGCEAKIKRQLIEFYLLQVVIHQPGGIIESHPCAYAVNWNTWKKCLRRIYLLLNEEISFYFTYQYKNSSFFIRKGKSITLWDNFSKLFVEVARQLFVCPNFDITTTLDCSLISQGAQKRRKLDISLKSYINNIQETKSWLWIHIVSAIIKTYPELVDDDVYLSLLQILSTLQIESNVYDVVHNIYSCFMVMLDIQDKISSNNGQSEITKVWKIIGETTLRAFGLNQHKQVTETLLQALIPKKLVDLESVLQTYTSGVLIVSVQSIKTMDAALHNLNHTQLERTMKETLINCILNSQNTKDYDYLLDPRTAKFLVNLTLQQWPLNESGNCEEPKEVDKQCDLKDLYFQTLLEKTVLPSKVITKKEPSELVYNLDPDAAKMLSNILKDFVNSTSSEVVEWLLSVVVLLTNITSYLIKYKLLDEMEVDNCASIKLIEKILNYGVIRRFQLYENKNDREAQKLMECISVLDKIFTFNDGTFLVSKVKDLIPFEILRSLVGTLNDLQEESINTSHLKFELKKSIIGTLSNFSCISNADLNRNQQHVLEVVAAPSYSCKFDGDCILLLTFLNTFKYSKPGIIMESVLENVLKSVQEICYERYQCSEDAIKILDVLYILYPHLALVNSAEIKSTSVEILNPFYEQRDNYGPEVSVAVLNCVERLCELDPEGNFSRWGDTEIIRYVPEFLCSDYQEVRFKAIEVLAIFFHVMSKSKRLQDFHMQEEIFSKMYEKCLAVFELTGELTQERRTDEIITRTASVLHTFTSIILYCNSWIEECLFSLVKLTYRKNLGSVDKVLEIINEHFCGKCETNCIEKYLEDILEKWLNEDYNIDVFPFKLFKCETKAEFYLKYFDICVPLFIIAERKDLIAVAQRLDLNEKDLVNRTCPKIFGRALCNDIENMIDIVKRDNVLTYYTHVVGVDGLKQCLIDNIDQLLSYILGSLTDEKYIYEIFGENVIFCSKNLSSQQFRTCVSFIESFLCEDTNIISFFCENRINKLEKILMQLKSDIYNVFTTDDKMKYFHRYATWLNVVLDYLNSNGNIQHFFIKDTTYTLINLIENHRTDSKIVSGICNFLFLFLKKVLPEHSETFENILTFTVNSLKKFATQLTPITDVCLEILYFLIVQNSCQLMSSIEKLDNFPQEPKFDNIRAVHTRIKYGNKEASLEDEIDFFLQHEDLDDRQDSLAHLRYVLSKEKIQLGQLFTKLQDIRGFSEDCMKSPLHRLICMLTKMSCSSNENVRLEAMKCLGEIGPADLLTLVLQHDTGMSDIKCTPFELLSGRVLSMLCEFIVNSDNNLVKAASETLYVVLDSKEGRKMAESNISFGNTLVDKKYLVPYFSPNKSSASSSPTVLIEVFKSKINKNNLWSPSENLSHENWIVLLVTSFLESFSNKSYLPKLVPLCKISTKFCESLLPLLVNLLLFINNKNTNDVLSNKINLFFETHWNLTVPKRVECSLINVNKKSVKCMLDVLNFVRLQRSSKSNIRQVAELDLNYLKVAKAAEFCAAHFSALLYSELWCHAKIQEIEGRKKYNVGLTKLDVIYENEEEQIGEALQDILRNAYRAVGDLDALPGCGNSFLLKPQYRVQHYKELDNWEQVTHFYEMQVSHGVDSARRDLMESLKKCGLYQLPLLCNKQSDESQYECLWRLGQWSTDEKRVVQSDVPLNPTDYEKYRFYSLKALHDRNEYAFDIAKKAQSLCMVEHLRHTSLESSQNMYPVLTQLQALNEMGDFAETVTSKNFASLLTKWKLQDDLVRKNDFQYVEPVIAQRIVMLSEHLKMNSDDELKNYLIKTLLDFTDFAREEGHFRVSARALDNLRYLSDLSSDIQTKIQLADAQLSWSLNDKMVARNILNRLYKNMDINPKLRSAALNLLGSYMSETFSENRFTVINNYFLKSLTVFQDIEKTQEDYNSILDTYDKIAQFADKGYQQIMTYMKSDLFEKKIVNMEKAKETALNIQKQAQKTQDEYQAVNIHVKQSKIDEIEIKNTKLERNQFLKLALKYQLQKSSRRIHSFGMEYHPVGGINLPKRITCRGTDGKVKSQLLKGRDDLRQDAVMQQVFGIMNNLLSGNKQTRHLLIRTYKIVPLSMRSGILEWVDNSMPIGDYLVGKDKKPGAHQIYRPKDKLPSICREMIQRGVDKTANEKLQIFLSICKDFKPVFHKFFETTFPHPTVWYERKRAYIHSVATTSMCGYILGIGDRHVSNIMIDETTAEVIHIDFGLTPEHYLKLHYSITTVTLPLATVDANCATAALCAILDKDSDTDSIAFEQGRVLRTPETVPFRLTRDIVDGMGVSGVEGLFRRSCEKTMEVLRQNAQTIITTLEVLLYDPLYVWTVTATEANKRQTDDENDLGNLSTIESDEDMTVNITAERALLRLREKLQGTELGNPTSIEHQVGTLIQQAMDPANLCKLFCGWQAYL</sequence>
<dbReference type="PANTHER" id="PTHR37079:SF4">
    <property type="entry name" value="SERINE_THREONINE-PROTEIN KINASE ATM"/>
    <property type="match status" value="1"/>
</dbReference>
<dbReference type="InterPro" id="IPR011009">
    <property type="entry name" value="Kinase-like_dom_sf"/>
</dbReference>
<evidence type="ECO:0000256" key="6">
    <source>
        <dbReference type="ARBA" id="ARBA00022777"/>
    </source>
</evidence>
<dbReference type="PROSITE" id="PS00915">
    <property type="entry name" value="PI3_4_KINASE_1"/>
    <property type="match status" value="1"/>
</dbReference>
<evidence type="ECO:0000256" key="5">
    <source>
        <dbReference type="ARBA" id="ARBA00022763"/>
    </source>
</evidence>
<evidence type="ECO:0000256" key="4">
    <source>
        <dbReference type="ARBA" id="ARBA00022741"/>
    </source>
</evidence>
<keyword evidence="13" id="KW-1185">Reference proteome</keyword>
<comment type="subcellular location">
    <subcellularLocation>
        <location evidence="1">Nucleus</location>
    </subcellularLocation>
</comment>
<dbReference type="CDD" id="cd05171">
    <property type="entry name" value="PIKKc_ATM"/>
    <property type="match status" value="1"/>
</dbReference>
<dbReference type="InterPro" id="IPR003152">
    <property type="entry name" value="FATC_dom"/>
</dbReference>
<dbReference type="GO" id="GO:0005634">
    <property type="term" value="C:nucleus"/>
    <property type="evidence" value="ECO:0007669"/>
    <property type="project" value="UniProtKB-SubCell"/>
</dbReference>
<keyword evidence="3" id="KW-0808">Transferase</keyword>
<keyword evidence="5" id="KW-0227">DNA damage</keyword>
<dbReference type="InterPro" id="IPR044107">
    <property type="entry name" value="PIKKc_ATM"/>
</dbReference>
<dbReference type="Gene3D" id="1.10.1070.11">
    <property type="entry name" value="Phosphatidylinositol 3-/4-kinase, catalytic domain"/>
    <property type="match status" value="1"/>
</dbReference>
<keyword evidence="7" id="KW-0067">ATP-binding</keyword>
<dbReference type="Proteomes" id="UP001162162">
    <property type="component" value="Unassembled WGS sequence"/>
</dbReference>
<evidence type="ECO:0000313" key="12">
    <source>
        <dbReference type="EMBL" id="KAJ8960033.1"/>
    </source>
</evidence>
<evidence type="ECO:0000259" key="10">
    <source>
        <dbReference type="PROSITE" id="PS50290"/>
    </source>
</evidence>
<dbReference type="SMART" id="SM00146">
    <property type="entry name" value="PI3Kc"/>
    <property type="match status" value="1"/>
</dbReference>
<dbReference type="SUPFAM" id="SSF56112">
    <property type="entry name" value="Protein kinase-like (PK-like)"/>
    <property type="match status" value="1"/>
</dbReference>
<evidence type="ECO:0000256" key="8">
    <source>
        <dbReference type="ARBA" id="ARBA00023242"/>
    </source>
</evidence>
<reference evidence="12" key="1">
    <citation type="journal article" date="2023" name="Insect Mol. Biol.">
        <title>Genome sequencing provides insights into the evolution of gene families encoding plant cell wall-degrading enzymes in longhorned beetles.</title>
        <authorList>
            <person name="Shin N.R."/>
            <person name="Okamura Y."/>
            <person name="Kirsch R."/>
            <person name="Pauchet Y."/>
        </authorList>
    </citation>
    <scope>NUCLEOTIDE SEQUENCE</scope>
    <source>
        <strain evidence="12">AMC_N1</strain>
    </source>
</reference>
<dbReference type="SMART" id="SM01343">
    <property type="entry name" value="FATC"/>
    <property type="match status" value="1"/>
</dbReference>
<evidence type="ECO:0000256" key="9">
    <source>
        <dbReference type="SAM" id="Coils"/>
    </source>
</evidence>
<keyword evidence="6" id="KW-0418">Kinase</keyword>
<feature type="domain" description="PI3K/PI4K catalytic" evidence="10">
    <location>
        <begin position="2240"/>
        <end position="2604"/>
    </location>
</feature>
<dbReference type="PANTHER" id="PTHR37079">
    <property type="entry name" value="SERINE/THREONINE-PROTEIN KINASE ATM"/>
    <property type="match status" value="1"/>
</dbReference>
<gene>
    <name evidence="12" type="ORF">NQ318_009470</name>
</gene>
<evidence type="ECO:0000256" key="3">
    <source>
        <dbReference type="ARBA" id="ARBA00022679"/>
    </source>
</evidence>
<dbReference type="Pfam" id="PF00454">
    <property type="entry name" value="PI3_PI4_kinase"/>
    <property type="match status" value="1"/>
</dbReference>
<evidence type="ECO:0000256" key="7">
    <source>
        <dbReference type="ARBA" id="ARBA00022840"/>
    </source>
</evidence>
<dbReference type="EMBL" id="JAPWTK010000010">
    <property type="protein sequence ID" value="KAJ8960033.1"/>
    <property type="molecule type" value="Genomic_DNA"/>
</dbReference>
<name>A0AAV8Z6Z3_9CUCU</name>
<dbReference type="InterPro" id="IPR036940">
    <property type="entry name" value="PI3/4_kinase_cat_sf"/>
</dbReference>
<accession>A0AAV8Z6Z3</accession>
<evidence type="ECO:0000256" key="1">
    <source>
        <dbReference type="ARBA" id="ARBA00004123"/>
    </source>
</evidence>
<proteinExistence type="predicted"/>
<evidence type="ECO:0000256" key="2">
    <source>
        <dbReference type="ARBA" id="ARBA00012513"/>
    </source>
</evidence>
<dbReference type="GO" id="GO:0004674">
    <property type="term" value="F:protein serine/threonine kinase activity"/>
    <property type="evidence" value="ECO:0007669"/>
    <property type="project" value="UniProtKB-EC"/>
</dbReference>
<dbReference type="InterPro" id="IPR003151">
    <property type="entry name" value="PIK-rel_kinase_FAT"/>
</dbReference>
<evidence type="ECO:0000313" key="13">
    <source>
        <dbReference type="Proteomes" id="UP001162162"/>
    </source>
</evidence>
<dbReference type="PROSITE" id="PS50290">
    <property type="entry name" value="PI3_4_KINASE_3"/>
    <property type="match status" value="1"/>
</dbReference>
<dbReference type="PROSITE" id="PS00916">
    <property type="entry name" value="PI3_4_KINASE_2"/>
    <property type="match status" value="1"/>
</dbReference>
<feature type="coiled-coil region" evidence="9">
    <location>
        <begin position="2173"/>
        <end position="2219"/>
    </location>
</feature>
<dbReference type="InterPro" id="IPR038980">
    <property type="entry name" value="ATM_plant"/>
</dbReference>
<keyword evidence="8" id="KW-0539">Nucleus</keyword>
<comment type="caution">
    <text evidence="12">The sequence shown here is derived from an EMBL/GenBank/DDBJ whole genome shotgun (WGS) entry which is preliminary data.</text>
</comment>
<dbReference type="Pfam" id="PF02259">
    <property type="entry name" value="FAT"/>
    <property type="match status" value="1"/>
</dbReference>
<dbReference type="Gene3D" id="3.30.1010.10">
    <property type="entry name" value="Phosphatidylinositol 3-kinase Catalytic Subunit, Chain A, domain 4"/>
    <property type="match status" value="1"/>
</dbReference>
<keyword evidence="9" id="KW-0175">Coiled coil</keyword>
<dbReference type="GO" id="GO:0005524">
    <property type="term" value="F:ATP binding"/>
    <property type="evidence" value="ECO:0007669"/>
    <property type="project" value="UniProtKB-KW"/>
</dbReference>
<keyword evidence="4" id="KW-0547">Nucleotide-binding</keyword>
<dbReference type="Pfam" id="PF02260">
    <property type="entry name" value="FATC"/>
    <property type="match status" value="1"/>
</dbReference>
<dbReference type="EC" id="2.7.11.1" evidence="2"/>
<protein>
    <recommendedName>
        <fullName evidence="2">non-specific serine/threonine protein kinase</fullName>
        <ecNumber evidence="2">2.7.11.1</ecNumber>
    </recommendedName>
</protein>
<dbReference type="InterPro" id="IPR000403">
    <property type="entry name" value="PI3/4_kinase_cat_dom"/>
</dbReference>
<evidence type="ECO:0000259" key="11">
    <source>
        <dbReference type="PROSITE" id="PS51190"/>
    </source>
</evidence>
<dbReference type="PROSITE" id="PS51190">
    <property type="entry name" value="FATC"/>
    <property type="match status" value="1"/>
</dbReference>
<organism evidence="12 13">
    <name type="scientific">Aromia moschata</name>
    <dbReference type="NCBI Taxonomy" id="1265417"/>
    <lineage>
        <taxon>Eukaryota</taxon>
        <taxon>Metazoa</taxon>
        <taxon>Ecdysozoa</taxon>
        <taxon>Arthropoda</taxon>
        <taxon>Hexapoda</taxon>
        <taxon>Insecta</taxon>
        <taxon>Pterygota</taxon>
        <taxon>Neoptera</taxon>
        <taxon>Endopterygota</taxon>
        <taxon>Coleoptera</taxon>
        <taxon>Polyphaga</taxon>
        <taxon>Cucujiformia</taxon>
        <taxon>Chrysomeloidea</taxon>
        <taxon>Cerambycidae</taxon>
        <taxon>Cerambycinae</taxon>
        <taxon>Callichromatini</taxon>
        <taxon>Aromia</taxon>
    </lineage>
</organism>
<feature type="domain" description="FATC" evidence="11">
    <location>
        <begin position="2612"/>
        <end position="2644"/>
    </location>
</feature>
<dbReference type="GO" id="GO:0006281">
    <property type="term" value="P:DNA repair"/>
    <property type="evidence" value="ECO:0007669"/>
    <property type="project" value="InterPro"/>
</dbReference>
<dbReference type="InterPro" id="IPR018936">
    <property type="entry name" value="PI3/4_kinase_CS"/>
</dbReference>